<dbReference type="OrthoDB" id="10022853at2759"/>
<proteinExistence type="predicted"/>
<organism evidence="3 4">
    <name type="scientific">Angomonas deanei</name>
    <dbReference type="NCBI Taxonomy" id="59799"/>
    <lineage>
        <taxon>Eukaryota</taxon>
        <taxon>Discoba</taxon>
        <taxon>Euglenozoa</taxon>
        <taxon>Kinetoplastea</taxon>
        <taxon>Metakinetoplastina</taxon>
        <taxon>Trypanosomatida</taxon>
        <taxon>Trypanosomatidae</taxon>
        <taxon>Strigomonadinae</taxon>
        <taxon>Angomonas</taxon>
    </lineage>
</organism>
<accession>A0A7G2C9H6</accession>
<protein>
    <recommendedName>
        <fullName evidence="5">Leucine Rich repeat</fullName>
    </recommendedName>
</protein>
<evidence type="ECO:0008006" key="5">
    <source>
        <dbReference type="Google" id="ProtNLM"/>
    </source>
</evidence>
<dbReference type="InterPro" id="IPR032675">
    <property type="entry name" value="LRR_dom_sf"/>
</dbReference>
<dbReference type="PANTHER" id="PTHR46652">
    <property type="entry name" value="LEUCINE-RICH REPEAT AND IQ DOMAIN-CONTAINING PROTEIN 1-RELATED"/>
    <property type="match status" value="1"/>
</dbReference>
<dbReference type="Gene3D" id="3.80.10.10">
    <property type="entry name" value="Ribonuclease Inhibitor"/>
    <property type="match status" value="1"/>
</dbReference>
<keyword evidence="2" id="KW-0677">Repeat</keyword>
<dbReference type="InterPro" id="IPR050836">
    <property type="entry name" value="SDS22/Internalin_LRR"/>
</dbReference>
<evidence type="ECO:0000313" key="3">
    <source>
        <dbReference type="EMBL" id="CAD2216428.1"/>
    </source>
</evidence>
<keyword evidence="4" id="KW-1185">Reference proteome</keyword>
<evidence type="ECO:0000256" key="1">
    <source>
        <dbReference type="ARBA" id="ARBA00022614"/>
    </source>
</evidence>
<keyword evidence="1" id="KW-0433">Leucine-rich repeat</keyword>
<dbReference type="EMBL" id="LR877150">
    <property type="protein sequence ID" value="CAD2216428.1"/>
    <property type="molecule type" value="Genomic_DNA"/>
</dbReference>
<evidence type="ECO:0000313" key="4">
    <source>
        <dbReference type="Proteomes" id="UP000515908"/>
    </source>
</evidence>
<dbReference type="VEuPathDB" id="TriTrypDB:ADEAN_000389000"/>
<sequence>MEVDLTNRGVAELEFCAEGSSVEESAAALQVKVLRADHNRIQRIVGLSSVFSNLVALHLSGNRLGSNTTAPKPLSYSTVAHFQEDLCDGMAPWLAALPSSLEYIDVSKNEILSLCCCVCGSGKAPNRDVSITDLYFHHALPLSLSVFFSSDRFPHLKRINLSHNRLESVSGGGQAEEGVWNTVCAENGTTKVCTAESIDVSYNPNVKTLDGILWATDCLPLQRISCEGCGIDDLRGLAAVPTYCPMVSQLLLRGSTLSSVFFSESPQEVRELLEANLPTLLSNKGWTAEAVNHRIDEPTLEIIDSTVKQYIQDTSRKAGCAFPSLSFALYAFFCG</sequence>
<dbReference type="AlphaFoldDB" id="A0A7G2C9H6"/>
<dbReference type="Proteomes" id="UP000515908">
    <property type="component" value="Chromosome 06"/>
</dbReference>
<dbReference type="SUPFAM" id="SSF52047">
    <property type="entry name" value="RNI-like"/>
    <property type="match status" value="1"/>
</dbReference>
<dbReference type="PANTHER" id="PTHR46652:SF3">
    <property type="entry name" value="LEUCINE-RICH REPEAT-CONTAINING PROTEIN 9"/>
    <property type="match status" value="1"/>
</dbReference>
<evidence type="ECO:0000256" key="2">
    <source>
        <dbReference type="ARBA" id="ARBA00022737"/>
    </source>
</evidence>
<reference evidence="3 4" key="1">
    <citation type="submission" date="2020-08" db="EMBL/GenBank/DDBJ databases">
        <authorList>
            <person name="Newling K."/>
            <person name="Davey J."/>
            <person name="Forrester S."/>
        </authorList>
    </citation>
    <scope>NUCLEOTIDE SEQUENCE [LARGE SCALE GENOMIC DNA]</scope>
    <source>
        <strain evidence="4">Crithidia deanei Carvalho (ATCC PRA-265)</strain>
    </source>
</reference>
<name>A0A7G2C9H6_9TRYP</name>
<gene>
    <name evidence="3" type="ORF">ADEAN_000389000</name>
</gene>